<gene>
    <name evidence="1" type="ordered locus">BB1671</name>
</gene>
<reference evidence="1 2" key="1">
    <citation type="journal article" date="2003" name="Nat. Genet.">
        <title>Comparative analysis of the genome sequences of Bordetella pertussis, Bordetella parapertussis and Bordetella bronchiseptica.</title>
        <authorList>
            <person name="Parkhill J."/>
            <person name="Sebaihia M."/>
            <person name="Preston A."/>
            <person name="Murphy L.D."/>
            <person name="Thomson N.R."/>
            <person name="Harris D.E."/>
            <person name="Holden M.T.G."/>
            <person name="Churcher C.M."/>
            <person name="Bentley S.D."/>
            <person name="Mungall K.L."/>
            <person name="Cerdeno-Tarraga A.-M."/>
            <person name="Temple L."/>
            <person name="James K.D."/>
            <person name="Harris B."/>
            <person name="Quail M.A."/>
            <person name="Achtman M."/>
            <person name="Atkin R."/>
            <person name="Baker S."/>
            <person name="Basham D."/>
            <person name="Bason N."/>
            <person name="Cherevach I."/>
            <person name="Chillingworth T."/>
            <person name="Collins M."/>
            <person name="Cronin A."/>
            <person name="Davis P."/>
            <person name="Doggett J."/>
            <person name="Feltwell T."/>
            <person name="Goble A."/>
            <person name="Hamlin N."/>
            <person name="Hauser H."/>
            <person name="Holroyd S."/>
            <person name="Jagels K."/>
            <person name="Leather S."/>
            <person name="Moule S."/>
            <person name="Norberczak H."/>
            <person name="O'Neil S."/>
            <person name="Ormond D."/>
            <person name="Price C."/>
            <person name="Rabbinowitsch E."/>
            <person name="Rutter S."/>
            <person name="Sanders M."/>
            <person name="Saunders D."/>
            <person name="Seeger K."/>
            <person name="Sharp S."/>
            <person name="Simmonds M."/>
            <person name="Skelton J."/>
            <person name="Squares R."/>
            <person name="Squares S."/>
            <person name="Stevens K."/>
            <person name="Unwin L."/>
            <person name="Whitehead S."/>
            <person name="Barrell B.G."/>
            <person name="Maskell D.J."/>
        </authorList>
    </citation>
    <scope>NUCLEOTIDE SEQUENCE [LARGE SCALE GENOMIC DNA]</scope>
    <source>
        <strain evidence="1 2">ATCC BAA-588 / NCTC 13252 / RB50</strain>
    </source>
</reference>
<proteinExistence type="predicted"/>
<dbReference type="KEGG" id="bbr:BB1671"/>
<dbReference type="AlphaFoldDB" id="A0A0H3LK94"/>
<evidence type="ECO:0000313" key="1">
    <source>
        <dbReference type="EMBL" id="CAE32168.1"/>
    </source>
</evidence>
<accession>A0A0H3LK94</accession>
<evidence type="ECO:0000313" key="2">
    <source>
        <dbReference type="Proteomes" id="UP000001027"/>
    </source>
</evidence>
<dbReference type="RefSeq" id="WP_010926231.1">
    <property type="nucleotide sequence ID" value="NC_002927.3"/>
</dbReference>
<organism evidence="1 2">
    <name type="scientific">Bordetella bronchiseptica (strain ATCC BAA-588 / NCTC 13252 / RB50)</name>
    <name type="common">Alcaligenes bronchisepticus</name>
    <dbReference type="NCBI Taxonomy" id="257310"/>
    <lineage>
        <taxon>Bacteria</taxon>
        <taxon>Pseudomonadati</taxon>
        <taxon>Pseudomonadota</taxon>
        <taxon>Betaproteobacteria</taxon>
        <taxon>Burkholderiales</taxon>
        <taxon>Alcaligenaceae</taxon>
        <taxon>Bordetella</taxon>
    </lineage>
</organism>
<dbReference type="Proteomes" id="UP000001027">
    <property type="component" value="Chromosome"/>
</dbReference>
<dbReference type="EMBL" id="BX640442">
    <property type="protein sequence ID" value="CAE32168.1"/>
    <property type="molecule type" value="Genomic_DNA"/>
</dbReference>
<protein>
    <submittedName>
        <fullName evidence="1">Uncharacterized protein</fullName>
    </submittedName>
</protein>
<dbReference type="HOGENOM" id="CLU_197501_0_0_4"/>
<dbReference type="eggNOG" id="ENOG5033CU2">
    <property type="taxonomic scope" value="Bacteria"/>
</dbReference>
<name>A0A0H3LK94_BORBR</name>
<sequence>MSLQYIRDTYGVPAKRGARVQYSGNGIAIQGTITSSRGPHILVRLDGDDFSVPFHPTWKMRYLDSAQVQQHKGDE</sequence>